<name>A0ABM6JTZ2_SPOUR</name>
<dbReference type="InterPro" id="IPR020845">
    <property type="entry name" value="AMP-binding_CS"/>
</dbReference>
<dbReference type="PANTHER" id="PTHR43767">
    <property type="entry name" value="LONG-CHAIN-FATTY-ACID--COA LIGASE"/>
    <property type="match status" value="1"/>
</dbReference>
<dbReference type="GO" id="GO:0016874">
    <property type="term" value="F:ligase activity"/>
    <property type="evidence" value="ECO:0007669"/>
    <property type="project" value="UniProtKB-KW"/>
</dbReference>
<organism evidence="3 4">
    <name type="scientific">Sporosarcina ureae</name>
    <dbReference type="NCBI Taxonomy" id="1571"/>
    <lineage>
        <taxon>Bacteria</taxon>
        <taxon>Bacillati</taxon>
        <taxon>Bacillota</taxon>
        <taxon>Bacilli</taxon>
        <taxon>Bacillales</taxon>
        <taxon>Caryophanaceae</taxon>
        <taxon>Sporosarcina</taxon>
    </lineage>
</organism>
<dbReference type="NCBIfam" id="NF004837">
    <property type="entry name" value="PRK06187.1"/>
    <property type="match status" value="1"/>
</dbReference>
<evidence type="ECO:0000259" key="2">
    <source>
        <dbReference type="Pfam" id="PF13193"/>
    </source>
</evidence>
<dbReference type="InterPro" id="IPR045851">
    <property type="entry name" value="AMP-bd_C_sf"/>
</dbReference>
<accession>A0ABM6JTZ2</accession>
<feature type="domain" description="AMP-dependent synthetase/ligase" evidence="1">
    <location>
        <begin position="8"/>
        <end position="369"/>
    </location>
</feature>
<feature type="domain" description="AMP-binding enzyme C-terminal" evidence="2">
    <location>
        <begin position="419"/>
        <end position="494"/>
    </location>
</feature>
<gene>
    <name evidence="3" type="ORF">SporoS204_04945</name>
</gene>
<dbReference type="EMBL" id="CP015108">
    <property type="protein sequence ID" value="ARF13564.1"/>
    <property type="molecule type" value="Genomic_DNA"/>
</dbReference>
<dbReference type="PANTHER" id="PTHR43767:SF1">
    <property type="entry name" value="NONRIBOSOMAL PEPTIDE SYNTHASE PES1 (EUROFUNG)-RELATED"/>
    <property type="match status" value="1"/>
</dbReference>
<reference evidence="3 4" key="1">
    <citation type="submission" date="2016-04" db="EMBL/GenBank/DDBJ databases">
        <title>Comparative Genomics and Epigenetics of Sporosarcina ureae.</title>
        <authorList>
            <person name="Oliver A.S."/>
            <person name="Cooper K.K."/>
        </authorList>
    </citation>
    <scope>NUCLEOTIDE SEQUENCE [LARGE SCALE GENOMIC DNA]</scope>
    <source>
        <strain evidence="3 4">S204</strain>
    </source>
</reference>
<dbReference type="InterPro" id="IPR000873">
    <property type="entry name" value="AMP-dep_synth/lig_dom"/>
</dbReference>
<dbReference type="Pfam" id="PF13193">
    <property type="entry name" value="AMP-binding_C"/>
    <property type="match status" value="1"/>
</dbReference>
<dbReference type="InterPro" id="IPR050237">
    <property type="entry name" value="ATP-dep_AMP-bd_enzyme"/>
</dbReference>
<evidence type="ECO:0000313" key="4">
    <source>
        <dbReference type="Proteomes" id="UP000192486"/>
    </source>
</evidence>
<dbReference type="Gene3D" id="3.40.50.12780">
    <property type="entry name" value="N-terminal domain of ligase-like"/>
    <property type="match status" value="1"/>
</dbReference>
<dbReference type="Gene3D" id="3.30.300.30">
    <property type="match status" value="1"/>
</dbReference>
<protein>
    <submittedName>
        <fullName evidence="3">Long-chain fatty acid--CoA ligase</fullName>
    </submittedName>
</protein>
<dbReference type="Pfam" id="PF00501">
    <property type="entry name" value="AMP-binding"/>
    <property type="match status" value="1"/>
</dbReference>
<dbReference type="InterPro" id="IPR025110">
    <property type="entry name" value="AMP-bd_C"/>
</dbReference>
<dbReference type="SUPFAM" id="SSF56801">
    <property type="entry name" value="Acetyl-CoA synthetase-like"/>
    <property type="match status" value="1"/>
</dbReference>
<dbReference type="RefSeq" id="WP_037562000.1">
    <property type="nucleotide sequence ID" value="NZ_CP015108.1"/>
</dbReference>
<sequence>MDIGLSLSRNARRIPEKTAIIYEDRRYTYRELNQEVNKLSHGLIHHGVKKGDKVALMMKNSDTFIIVYYAILKAGAITVPVNFRLTATEVSYILDDSDASVVLFDEEYASLIDQATTKNHKINLKITTGATAINDQVLYKDVLQDTTDDPEISVDEADDAEILYTSGTTGYPKGALFDHHRVLHVAFNTSLILRINPDDILLHAAPLFHSAQLNLFLVPGIYLGCTQVVHQNFEPQKVLQAIDQYKISFFFGVPTMYNFLLQVPDKEQYDLSSVTRCGYGAAPMPVALLEQIMKLFSTDQFYNMCGQTEGGPGGGAFLLPADHKEKIGTGGKASLNTEIRVVDDHGEDILPGEVGEFIIQSEMVMKGYYNKPEETAKAIRNGWLYTGDLATIDEDGFVTLVDRMKDMIVSGGENIYSTEVEQALYRHPQLLDSTVVGLPDPVWGEKVVAIVVAKKNEKLDYAELKAFCKDHLADYKVPVEFIEEQEIPRNASGKVLKYRIREALVSNRPVNPHV</sequence>
<dbReference type="PROSITE" id="PS00455">
    <property type="entry name" value="AMP_BINDING"/>
    <property type="match status" value="1"/>
</dbReference>
<evidence type="ECO:0000313" key="3">
    <source>
        <dbReference type="EMBL" id="ARF13564.1"/>
    </source>
</evidence>
<keyword evidence="3" id="KW-0436">Ligase</keyword>
<proteinExistence type="predicted"/>
<dbReference type="CDD" id="cd17631">
    <property type="entry name" value="FACL_FadD13-like"/>
    <property type="match status" value="1"/>
</dbReference>
<dbReference type="InterPro" id="IPR042099">
    <property type="entry name" value="ANL_N_sf"/>
</dbReference>
<dbReference type="Proteomes" id="UP000192486">
    <property type="component" value="Chromosome"/>
</dbReference>
<keyword evidence="4" id="KW-1185">Reference proteome</keyword>
<evidence type="ECO:0000259" key="1">
    <source>
        <dbReference type="Pfam" id="PF00501"/>
    </source>
</evidence>